<dbReference type="InterPro" id="IPR036864">
    <property type="entry name" value="Zn2-C6_fun-type_DNA-bd_sf"/>
</dbReference>
<dbReference type="EMBL" id="KN847536">
    <property type="protein sequence ID" value="KIW05964.1"/>
    <property type="molecule type" value="Genomic_DNA"/>
</dbReference>
<evidence type="ECO:0000256" key="4">
    <source>
        <dbReference type="ARBA" id="ARBA00023163"/>
    </source>
</evidence>
<feature type="domain" description="Zn(2)-C6 fungal-type" evidence="7">
    <location>
        <begin position="25"/>
        <end position="55"/>
    </location>
</feature>
<dbReference type="VEuPathDB" id="FungiDB:PV09_03149"/>
<keyword evidence="4" id="KW-0804">Transcription</keyword>
<keyword evidence="5" id="KW-0539">Nucleus</keyword>
<gene>
    <name evidence="8" type="ORF">PV09_03149</name>
</gene>
<keyword evidence="2" id="KW-0805">Transcription regulation</keyword>
<dbReference type="STRING" id="253628.A0A0D2B426"/>
<dbReference type="OrthoDB" id="424974at2759"/>
<dbReference type="CDD" id="cd12148">
    <property type="entry name" value="fungal_TF_MHR"/>
    <property type="match status" value="1"/>
</dbReference>
<name>A0A0D2B426_9PEZI</name>
<evidence type="ECO:0000313" key="8">
    <source>
        <dbReference type="EMBL" id="KIW05964.1"/>
    </source>
</evidence>
<reference evidence="8 9" key="1">
    <citation type="submission" date="2015-01" db="EMBL/GenBank/DDBJ databases">
        <title>The Genome Sequence of Ochroconis gallopava CBS43764.</title>
        <authorList>
            <consortium name="The Broad Institute Genomics Platform"/>
            <person name="Cuomo C."/>
            <person name="de Hoog S."/>
            <person name="Gorbushina A."/>
            <person name="Stielow B."/>
            <person name="Teixiera M."/>
            <person name="Abouelleil A."/>
            <person name="Chapman S.B."/>
            <person name="Priest M."/>
            <person name="Young S.K."/>
            <person name="Wortman J."/>
            <person name="Nusbaum C."/>
            <person name="Birren B."/>
        </authorList>
    </citation>
    <scope>NUCLEOTIDE SEQUENCE [LARGE SCALE GENOMIC DNA]</scope>
    <source>
        <strain evidence="8 9">CBS 43764</strain>
    </source>
</reference>
<evidence type="ECO:0000256" key="2">
    <source>
        <dbReference type="ARBA" id="ARBA00023015"/>
    </source>
</evidence>
<dbReference type="Gene3D" id="4.10.240.10">
    <property type="entry name" value="Zn(2)-C6 fungal-type DNA-binding domain"/>
    <property type="match status" value="1"/>
</dbReference>
<proteinExistence type="predicted"/>
<dbReference type="SMART" id="SM00906">
    <property type="entry name" value="Fungal_trans"/>
    <property type="match status" value="1"/>
</dbReference>
<dbReference type="PROSITE" id="PS00463">
    <property type="entry name" value="ZN2_CY6_FUNGAL_1"/>
    <property type="match status" value="1"/>
</dbReference>
<dbReference type="Proteomes" id="UP000053259">
    <property type="component" value="Unassembled WGS sequence"/>
</dbReference>
<dbReference type="RefSeq" id="XP_016215833.1">
    <property type="nucleotide sequence ID" value="XM_016356310.1"/>
</dbReference>
<dbReference type="CDD" id="cd00067">
    <property type="entry name" value="GAL4"/>
    <property type="match status" value="1"/>
</dbReference>
<keyword evidence="1" id="KW-0479">Metal-binding</keyword>
<evidence type="ECO:0000256" key="6">
    <source>
        <dbReference type="SAM" id="MobiDB-lite"/>
    </source>
</evidence>
<dbReference type="Pfam" id="PF04082">
    <property type="entry name" value="Fungal_trans"/>
    <property type="match status" value="1"/>
</dbReference>
<dbReference type="InParanoid" id="A0A0D2B426"/>
<accession>A0A0D2B426</accession>
<evidence type="ECO:0000259" key="7">
    <source>
        <dbReference type="PROSITE" id="PS50048"/>
    </source>
</evidence>
<dbReference type="GeneID" id="27311122"/>
<dbReference type="SUPFAM" id="SSF57701">
    <property type="entry name" value="Zn2/Cys6 DNA-binding domain"/>
    <property type="match status" value="1"/>
</dbReference>
<sequence length="764" mass="85864">MSMSAEVPLDCQARSVAKRRKVSLACESCRNRKSRCDGIKPQCQNCAQRCERCVYRLPNPHFAETNEYIESLVTKIGELEGEIRHSRDASRRAYPTEFPGQNYLEDYAANQESAQNSDSNTHSEEALVFAAVNDQPNSESAPTRTVLVDSSSPVDGMGGNNICSESLNTGEKFYGISSSMSFVKLFYNMTSRNSHSSASAQFNPKGERTQLDETQTTNSASQASLEIFALLPRAIADHLLDIYWNKVYHVYPYIHRATFMAAYEQLWAPASAHKPPNCPRLGLGGSESCGFSSSVFHCALNAMMVLGVQFSDLPLAQKTKLSLSLTERAKSQFDLEMFEDGNIYVIQTLLLLAQVFQFTTYPTRCWSAIGAACRLAQGLGLHLAEDRLKDSFEPVEIELRKRIWHSCSILDLIVSITLGRPALLRHGSTVALPAAIDDEYLDKNVPQPPGQISTITFFVQAAKLYTTLGKIFSKVYGENETEKPDLQRCLGSIDQLIELDAELSEFAEEVPDALSWTKESTEVRQRSTQLAQQSNILRARYLHLRILLYRPCFTHFCRSYTSKKVKSSSKRNRQLGSEVIPLETSIAQCCAVNCLRSAVDLVDLTEHYAATTEYGAWWYSMYYIRTAALVILLADTCAPLRDSVGASTLASSWQKCRISLLHRLPQVTLVQNCLQTLEKMYERVLKIRAVYGQASFGLVDEITSYHDNAPVFRRAEHGSMQENQAQTSFGNFRLEEDYIQTEDYVWNLFTENEFNIAVDDHAMT</sequence>
<evidence type="ECO:0000256" key="1">
    <source>
        <dbReference type="ARBA" id="ARBA00022723"/>
    </source>
</evidence>
<evidence type="ECO:0000256" key="3">
    <source>
        <dbReference type="ARBA" id="ARBA00023125"/>
    </source>
</evidence>
<protein>
    <recommendedName>
        <fullName evidence="7">Zn(2)-C6 fungal-type domain-containing protein</fullName>
    </recommendedName>
</protein>
<feature type="region of interest" description="Disordered" evidence="6">
    <location>
        <begin position="196"/>
        <end position="218"/>
    </location>
</feature>
<dbReference type="PANTHER" id="PTHR47424">
    <property type="entry name" value="REGULATORY PROTEIN GAL4"/>
    <property type="match status" value="1"/>
</dbReference>
<dbReference type="PROSITE" id="PS50048">
    <property type="entry name" value="ZN2_CY6_FUNGAL_2"/>
    <property type="match status" value="1"/>
</dbReference>
<evidence type="ECO:0000256" key="5">
    <source>
        <dbReference type="ARBA" id="ARBA00023242"/>
    </source>
</evidence>
<dbReference type="InterPro" id="IPR007219">
    <property type="entry name" value="XnlR_reg_dom"/>
</dbReference>
<dbReference type="GO" id="GO:0000978">
    <property type="term" value="F:RNA polymerase II cis-regulatory region sequence-specific DNA binding"/>
    <property type="evidence" value="ECO:0007669"/>
    <property type="project" value="TreeGrafter"/>
</dbReference>
<dbReference type="InterPro" id="IPR051127">
    <property type="entry name" value="Fungal_SecMet_Regulators"/>
</dbReference>
<dbReference type="AlphaFoldDB" id="A0A0D2B426"/>
<evidence type="ECO:0000313" key="9">
    <source>
        <dbReference type="Proteomes" id="UP000053259"/>
    </source>
</evidence>
<dbReference type="InterPro" id="IPR001138">
    <property type="entry name" value="Zn2Cys6_DnaBD"/>
</dbReference>
<dbReference type="GO" id="GO:0000435">
    <property type="term" value="P:positive regulation of transcription from RNA polymerase II promoter by galactose"/>
    <property type="evidence" value="ECO:0007669"/>
    <property type="project" value="TreeGrafter"/>
</dbReference>
<keyword evidence="9" id="KW-1185">Reference proteome</keyword>
<dbReference type="GO" id="GO:0008270">
    <property type="term" value="F:zinc ion binding"/>
    <property type="evidence" value="ECO:0007669"/>
    <property type="project" value="InterPro"/>
</dbReference>
<dbReference type="Pfam" id="PF00172">
    <property type="entry name" value="Zn_clus"/>
    <property type="match status" value="1"/>
</dbReference>
<dbReference type="PANTHER" id="PTHR47424:SF3">
    <property type="entry name" value="REGULATORY PROTEIN GAL4"/>
    <property type="match status" value="1"/>
</dbReference>
<dbReference type="GO" id="GO:0005634">
    <property type="term" value="C:nucleus"/>
    <property type="evidence" value="ECO:0007669"/>
    <property type="project" value="TreeGrafter"/>
</dbReference>
<dbReference type="HOGENOM" id="CLU_008511_1_0_1"/>
<dbReference type="GO" id="GO:0006351">
    <property type="term" value="P:DNA-templated transcription"/>
    <property type="evidence" value="ECO:0007669"/>
    <property type="project" value="InterPro"/>
</dbReference>
<dbReference type="FunCoup" id="A0A0D2B426">
    <property type="interactions" value="74"/>
</dbReference>
<dbReference type="GO" id="GO:0000981">
    <property type="term" value="F:DNA-binding transcription factor activity, RNA polymerase II-specific"/>
    <property type="evidence" value="ECO:0007669"/>
    <property type="project" value="InterPro"/>
</dbReference>
<keyword evidence="3" id="KW-0238">DNA-binding</keyword>
<organism evidence="8 9">
    <name type="scientific">Verruconis gallopava</name>
    <dbReference type="NCBI Taxonomy" id="253628"/>
    <lineage>
        <taxon>Eukaryota</taxon>
        <taxon>Fungi</taxon>
        <taxon>Dikarya</taxon>
        <taxon>Ascomycota</taxon>
        <taxon>Pezizomycotina</taxon>
        <taxon>Dothideomycetes</taxon>
        <taxon>Pleosporomycetidae</taxon>
        <taxon>Venturiales</taxon>
        <taxon>Sympoventuriaceae</taxon>
        <taxon>Verruconis</taxon>
    </lineage>
</organism>
<dbReference type="SMART" id="SM00066">
    <property type="entry name" value="GAL4"/>
    <property type="match status" value="1"/>
</dbReference>